<dbReference type="AlphaFoldDB" id="A0A0F6TSU4"/>
<dbReference type="InterPro" id="IPR000620">
    <property type="entry name" value="EamA_dom"/>
</dbReference>
<keyword evidence="7 8" id="KW-0472">Membrane</keyword>
<feature type="transmembrane region" description="Helical" evidence="8">
    <location>
        <begin position="197"/>
        <end position="216"/>
    </location>
</feature>
<evidence type="ECO:0000313" key="10">
    <source>
        <dbReference type="EMBL" id="AKE53084.1"/>
    </source>
</evidence>
<evidence type="ECO:0000256" key="2">
    <source>
        <dbReference type="ARBA" id="ARBA00007362"/>
    </source>
</evidence>
<evidence type="ECO:0000256" key="8">
    <source>
        <dbReference type="SAM" id="Phobius"/>
    </source>
</evidence>
<gene>
    <name evidence="10" type="ORF">TQ33_2158</name>
</gene>
<comment type="subcellular location">
    <subcellularLocation>
        <location evidence="1">Cell membrane</location>
        <topology evidence="1">Multi-pass membrane protein</topology>
    </subcellularLocation>
</comment>
<accession>A0A0F6TSU4</accession>
<organism evidence="10 11">
    <name type="scientific">Kangiella geojedonensis</name>
    <dbReference type="NCBI Taxonomy" id="914150"/>
    <lineage>
        <taxon>Bacteria</taxon>
        <taxon>Pseudomonadati</taxon>
        <taxon>Pseudomonadota</taxon>
        <taxon>Gammaproteobacteria</taxon>
        <taxon>Kangiellales</taxon>
        <taxon>Kangiellaceae</taxon>
        <taxon>Kangiella</taxon>
    </lineage>
</organism>
<feature type="transmembrane region" description="Helical" evidence="8">
    <location>
        <begin position="262"/>
        <end position="279"/>
    </location>
</feature>
<evidence type="ECO:0000256" key="7">
    <source>
        <dbReference type="ARBA" id="ARBA00023136"/>
    </source>
</evidence>
<dbReference type="EMBL" id="CP010975">
    <property type="protein sequence ID" value="AKE53084.1"/>
    <property type="molecule type" value="Genomic_DNA"/>
</dbReference>
<name>A0A0F6TSU4_9GAMM</name>
<dbReference type="SUPFAM" id="SSF103481">
    <property type="entry name" value="Multidrug resistance efflux transporter EmrE"/>
    <property type="match status" value="2"/>
</dbReference>
<keyword evidence="11" id="KW-1185">Reference proteome</keyword>
<dbReference type="PANTHER" id="PTHR22911">
    <property type="entry name" value="ACYL-MALONYL CONDENSING ENZYME-RELATED"/>
    <property type="match status" value="1"/>
</dbReference>
<protein>
    <submittedName>
        <fullName evidence="10">RarD protein, DMT superfamily transporter</fullName>
    </submittedName>
</protein>
<feature type="transmembrane region" description="Helical" evidence="8">
    <location>
        <begin position="285"/>
        <end position="306"/>
    </location>
</feature>
<dbReference type="HOGENOM" id="CLU_054508_1_0_6"/>
<evidence type="ECO:0000256" key="4">
    <source>
        <dbReference type="ARBA" id="ARBA00022475"/>
    </source>
</evidence>
<feature type="transmembrane region" description="Helical" evidence="8">
    <location>
        <begin position="169"/>
        <end position="185"/>
    </location>
</feature>
<dbReference type="OrthoDB" id="369870at2"/>
<dbReference type="PATRIC" id="fig|914150.5.peg.2187"/>
<proteinExistence type="inferred from homology"/>
<keyword evidence="3" id="KW-0813">Transport</keyword>
<keyword evidence="6 8" id="KW-1133">Transmembrane helix</keyword>
<dbReference type="PANTHER" id="PTHR22911:SF137">
    <property type="entry name" value="SOLUTE CARRIER FAMILY 35 MEMBER G2-RELATED"/>
    <property type="match status" value="1"/>
</dbReference>
<evidence type="ECO:0000256" key="3">
    <source>
        <dbReference type="ARBA" id="ARBA00022448"/>
    </source>
</evidence>
<keyword evidence="5 8" id="KW-0812">Transmembrane</keyword>
<dbReference type="RefSeq" id="WP_071841121.1">
    <property type="nucleotide sequence ID" value="NZ_CP010975.1"/>
</dbReference>
<dbReference type="Proteomes" id="UP000034071">
    <property type="component" value="Chromosome"/>
</dbReference>
<reference evidence="10 11" key="1">
    <citation type="submission" date="2015-02" db="EMBL/GenBank/DDBJ databases">
        <title>Complete genome sequence of Kangiella geojedonensis strain YCS-5T.</title>
        <authorList>
            <person name="Kim K.M."/>
        </authorList>
    </citation>
    <scope>NUCLEOTIDE SEQUENCE [LARGE SCALE GENOMIC DNA]</scope>
    <source>
        <strain evidence="10 11">YCS-5</strain>
    </source>
</reference>
<feature type="transmembrane region" description="Helical" evidence="8">
    <location>
        <begin position="122"/>
        <end position="139"/>
    </location>
</feature>
<evidence type="ECO:0000256" key="6">
    <source>
        <dbReference type="ARBA" id="ARBA00022989"/>
    </source>
</evidence>
<evidence type="ECO:0000259" key="9">
    <source>
        <dbReference type="Pfam" id="PF00892"/>
    </source>
</evidence>
<dbReference type="KEGG" id="kge:TQ33_2158"/>
<evidence type="ECO:0000313" key="11">
    <source>
        <dbReference type="Proteomes" id="UP000034071"/>
    </source>
</evidence>
<feature type="transmembrane region" description="Helical" evidence="8">
    <location>
        <begin position="27"/>
        <end position="46"/>
    </location>
</feature>
<dbReference type="InterPro" id="IPR037185">
    <property type="entry name" value="EmrE-like"/>
</dbReference>
<evidence type="ECO:0000256" key="5">
    <source>
        <dbReference type="ARBA" id="ARBA00022692"/>
    </source>
</evidence>
<keyword evidence="4" id="KW-1003">Cell membrane</keyword>
<dbReference type="NCBIfam" id="TIGR00688">
    <property type="entry name" value="rarD"/>
    <property type="match status" value="1"/>
</dbReference>
<feature type="transmembrane region" description="Helical" evidence="8">
    <location>
        <begin position="58"/>
        <end position="80"/>
    </location>
</feature>
<feature type="domain" description="EamA" evidence="9">
    <location>
        <begin position="27"/>
        <end position="159"/>
    </location>
</feature>
<comment type="similarity">
    <text evidence="2">Belongs to the EamA transporter family.</text>
</comment>
<feature type="domain" description="EamA" evidence="9">
    <location>
        <begin position="173"/>
        <end position="301"/>
    </location>
</feature>
<evidence type="ECO:0000256" key="1">
    <source>
        <dbReference type="ARBA" id="ARBA00004651"/>
    </source>
</evidence>
<feature type="transmembrane region" description="Helical" evidence="8">
    <location>
        <begin position="92"/>
        <end position="110"/>
    </location>
</feature>
<feature type="transmembrane region" description="Helical" evidence="8">
    <location>
        <begin position="232"/>
        <end position="250"/>
    </location>
</feature>
<sequence>MTAENTTNQQSAHLSQNSDQEQKNNKAGYLCGLGAFVIWGLAPIYFKAVQQVSALEILAHRVAWSVPVVLLIMFIIRRPFPKGVLKDKKTMGILAITAVLISGNWLVFTWAVTHDRVLETSLGYFINPLISVALGIFFLKEKLSIWSKWALGLAIAGVAYRVVVLGGLPWVSLFLAFSFGFYGLLRKQVNIGPLQGLLVETLMVLPITVGYIYYLWHTGTGSFLNLSPTIDWLLVAGGIITTVPLALFSAGARILPLNTIGFLQYLAPSLTFILAVFVFKEPFNLDLLMTFGFIWAGLVVYTIGVIKNSNRRRIVSN</sequence>
<dbReference type="InterPro" id="IPR004626">
    <property type="entry name" value="RarD"/>
</dbReference>
<dbReference type="Pfam" id="PF00892">
    <property type="entry name" value="EamA"/>
    <property type="match status" value="2"/>
</dbReference>
<dbReference type="GO" id="GO:0005886">
    <property type="term" value="C:plasma membrane"/>
    <property type="evidence" value="ECO:0007669"/>
    <property type="project" value="UniProtKB-SubCell"/>
</dbReference>